<reference evidence="1 2" key="2">
    <citation type="journal article" date="2022" name="Mol. Ecol. Resour.">
        <title>The genomes of chicory, endive, great burdock and yacon provide insights into Asteraceae paleo-polyploidization history and plant inulin production.</title>
        <authorList>
            <person name="Fan W."/>
            <person name="Wang S."/>
            <person name="Wang H."/>
            <person name="Wang A."/>
            <person name="Jiang F."/>
            <person name="Liu H."/>
            <person name="Zhao H."/>
            <person name="Xu D."/>
            <person name="Zhang Y."/>
        </authorList>
    </citation>
    <scope>NUCLEOTIDE SEQUENCE [LARGE SCALE GENOMIC DNA]</scope>
    <source>
        <strain evidence="2">cv. Yunnan</strain>
        <tissue evidence="1">Leaves</tissue>
    </source>
</reference>
<protein>
    <submittedName>
        <fullName evidence="1">Uncharacterized protein</fullName>
    </submittedName>
</protein>
<name>A0ACB9BS73_9ASTR</name>
<evidence type="ECO:0000313" key="1">
    <source>
        <dbReference type="EMBL" id="KAI3724892.1"/>
    </source>
</evidence>
<keyword evidence="2" id="KW-1185">Reference proteome</keyword>
<dbReference type="Proteomes" id="UP001056120">
    <property type="component" value="Linkage Group LG22"/>
</dbReference>
<sequence length="1222" mass="139693">MVKVSRWWSGEGEPVVVWHEAKFIQQIVQDISLKLRFLNFSIDGKLVGMETRVKNVVSSVEIGKSFVENVREVSKGSLSGLKELQKKVLSEVLNDQSIVEKRNSDLKNMMRKMMRSRKVVIVLDDVDDVDQLEALVGELNWFKPGSRIIITTRDEQVLVAHGVHSDYIHDACLLSNKEAICLFSRYAFKREIPNQGYEELSRKVIHYASGLPLTIKVLGSHLCGRNEYEWIDAIERLKTIPLEKTLKRLELSYNGLENDQKEIFLDVVCILKGELKYRAIRILESCGFNARIGLRVLEQKSLITISNTYQLRFHDHKKEMGWNCVLCNHPYKRSRLLGQTSLTTISDTHRLHFHDHIEEMGWNIVRRMHPDEPSRHNRLWIKEEIEDILVNESGTKATRCIKLMNTNLHPTVIMKGLRKMWELRFLYVGEVYRKWKVDESNQYLPDALRYLYWPDYPFSCLPKTFQAHKLVNLEMVRSNISELWEEGEKKVLNKIRFLDLTCSKLRTFDLRMTPHLEMLDLSGCVDFVELQMPVECPKLKFLLLGESKVSNLYVGLTPSLETLSLRECKFFAELIMPFECSKLKFLCLSGSKLSNLNLGVAPNLETLDLSGCIEFVELNMPVECPKLKFLLLGKSKVSNLYVGLTPSLETLSLRECKFFVELIMPFECSKLKFLCLSGSKLSNLNLGVATNLETLDLSGCIEFVELNMPVECPKLKFLKLSDSKVSHLNLGMTPILETLHLIDCKNFVELHMPVEGPNLKFLCISGSKVSNLNLGVTPHLETLDLSGCIDLVELDMPGECPKLKFLKLSGSKLSSLHLEMLDLKECYCLQQIHAPVGCLKRLVYLNLTGCLRYEYFRVDKRMKSSGLDSMAALDLTAVSLDVCTLHPNNSLPKFQFKCKYDEPLPSSSGNLEKLISFGLCACTNLESFSASICGLQHLREFRLEGRIMEVPKDLWRLESLEMLTLWMKEIKSLPNYMCKMKCLKRLDLSWCILVEKLPEELGRLECLEELALKGCESLRDIPSSICKMRCLKRLDLHGCILIEKLPQQLWCLECLEELVLTSCESLRDIPNNICNMISLKCLNLEGCILVEKLPEELDRLECLEWLDLTCCKSLRDIPNNICNMKLLKGLNLSGCILVEKLPEELGRLECLKKLYTHGAGISRLPHSIYQLKGLRIFGSVGQLESYGFTLSLGEIFSESSKLSSRILGKKLLKELVAGTSHL</sequence>
<organism evidence="1 2">
    <name type="scientific">Smallanthus sonchifolius</name>
    <dbReference type="NCBI Taxonomy" id="185202"/>
    <lineage>
        <taxon>Eukaryota</taxon>
        <taxon>Viridiplantae</taxon>
        <taxon>Streptophyta</taxon>
        <taxon>Embryophyta</taxon>
        <taxon>Tracheophyta</taxon>
        <taxon>Spermatophyta</taxon>
        <taxon>Magnoliopsida</taxon>
        <taxon>eudicotyledons</taxon>
        <taxon>Gunneridae</taxon>
        <taxon>Pentapetalae</taxon>
        <taxon>asterids</taxon>
        <taxon>campanulids</taxon>
        <taxon>Asterales</taxon>
        <taxon>Asteraceae</taxon>
        <taxon>Asteroideae</taxon>
        <taxon>Heliantheae alliance</taxon>
        <taxon>Millerieae</taxon>
        <taxon>Smallanthus</taxon>
    </lineage>
</organism>
<evidence type="ECO:0000313" key="2">
    <source>
        <dbReference type="Proteomes" id="UP001056120"/>
    </source>
</evidence>
<accession>A0ACB9BS73</accession>
<proteinExistence type="predicted"/>
<dbReference type="EMBL" id="CM042039">
    <property type="protein sequence ID" value="KAI3724892.1"/>
    <property type="molecule type" value="Genomic_DNA"/>
</dbReference>
<comment type="caution">
    <text evidence="1">The sequence shown here is derived from an EMBL/GenBank/DDBJ whole genome shotgun (WGS) entry which is preliminary data.</text>
</comment>
<reference evidence="2" key="1">
    <citation type="journal article" date="2022" name="Mol. Ecol. Resour.">
        <title>The genomes of chicory, endive, great burdock and yacon provide insights into Asteraceae palaeo-polyploidization history and plant inulin production.</title>
        <authorList>
            <person name="Fan W."/>
            <person name="Wang S."/>
            <person name="Wang H."/>
            <person name="Wang A."/>
            <person name="Jiang F."/>
            <person name="Liu H."/>
            <person name="Zhao H."/>
            <person name="Xu D."/>
            <person name="Zhang Y."/>
        </authorList>
    </citation>
    <scope>NUCLEOTIDE SEQUENCE [LARGE SCALE GENOMIC DNA]</scope>
    <source>
        <strain evidence="2">cv. Yunnan</strain>
    </source>
</reference>
<gene>
    <name evidence="1" type="ORF">L1987_64660</name>
</gene>